<dbReference type="RefSeq" id="WP_077837858.1">
    <property type="nucleotide sequence ID" value="NZ_CP107022.1"/>
</dbReference>
<protein>
    <submittedName>
        <fullName evidence="2">Putative ABC transporter substrate-binding protein YesO</fullName>
    </submittedName>
</protein>
<evidence type="ECO:0000313" key="3">
    <source>
        <dbReference type="Proteomes" id="UP000190973"/>
    </source>
</evidence>
<sequence>MKNRKKIISILCAFSIATSMFVGCGGASKDAGKDSSKGDQVTLRFSWWGSDTRHKATLEAIDLYMKQNPNVKIEAEYGGVDGYQDKLSTQLGGGTAPDLIQVDNPWIYDYAKQGEMFYDLNEFKDIIDMSGFDKKFLDGYCTLNGKIQGLPMGLNALTIVYNKDIMKNANADITKDLDWDKLIEEGKKVHAQNSNNYLLNAEQNNFLDFIIMPYVIQKTGQQWVKDDYTMGFDKDTLTQAFELEKKLFDEGIVQPAEQSFTFKSKPEQNTAWINKQFGGTINWAAGLGVLLGTLGDSADVTLFPVPKDAKNSGIVVRPATLLCINKKSPNAKEAAKFMNFFFNDKEAAKILGDVRSIPPVEASRKAALDANKVNPLSVKAVEQATKNPGLIYNGVSSNSELRNILLTEIENVAYKKFTPDQAADDMIKLYESKLKELKSAAN</sequence>
<organism evidence="2 3">
    <name type="scientific">Clostridium beijerinckii</name>
    <name type="common">Clostridium MP</name>
    <dbReference type="NCBI Taxonomy" id="1520"/>
    <lineage>
        <taxon>Bacteria</taxon>
        <taxon>Bacillati</taxon>
        <taxon>Bacillota</taxon>
        <taxon>Clostridia</taxon>
        <taxon>Eubacteriales</taxon>
        <taxon>Clostridiaceae</taxon>
        <taxon>Clostridium</taxon>
    </lineage>
</organism>
<reference evidence="2 3" key="1">
    <citation type="submission" date="2016-05" db="EMBL/GenBank/DDBJ databases">
        <title>Microbial solvent formation.</title>
        <authorList>
            <person name="Poehlein A."/>
            <person name="Montoya Solano J.D."/>
            <person name="Flitsch S."/>
            <person name="Krabben P."/>
            <person name="Duerre P."/>
            <person name="Daniel R."/>
        </authorList>
    </citation>
    <scope>NUCLEOTIDE SEQUENCE [LARGE SCALE GENOMIC DNA]</scope>
    <source>
        <strain evidence="2 3">DSM 53</strain>
    </source>
</reference>
<proteinExistence type="predicted"/>
<name>A0A1S8SDX0_CLOBE</name>
<dbReference type="PROSITE" id="PS51257">
    <property type="entry name" value="PROKAR_LIPOPROTEIN"/>
    <property type="match status" value="1"/>
</dbReference>
<feature type="chain" id="PRO_5038443099" evidence="1">
    <location>
        <begin position="25"/>
        <end position="442"/>
    </location>
</feature>
<evidence type="ECO:0000313" key="2">
    <source>
        <dbReference type="EMBL" id="OOM63305.1"/>
    </source>
</evidence>
<accession>A0A1S8SDX0</accession>
<feature type="signal peptide" evidence="1">
    <location>
        <begin position="1"/>
        <end position="24"/>
    </location>
</feature>
<dbReference type="AlphaFoldDB" id="A0A1S8SDX0"/>
<comment type="caution">
    <text evidence="2">The sequence shown here is derived from an EMBL/GenBank/DDBJ whole genome shotgun (WGS) entry which is preliminary data.</text>
</comment>
<dbReference type="SUPFAM" id="SSF53850">
    <property type="entry name" value="Periplasmic binding protein-like II"/>
    <property type="match status" value="1"/>
</dbReference>
<dbReference type="Pfam" id="PF01547">
    <property type="entry name" value="SBP_bac_1"/>
    <property type="match status" value="1"/>
</dbReference>
<dbReference type="Gene3D" id="3.40.190.10">
    <property type="entry name" value="Periplasmic binding protein-like II"/>
    <property type="match status" value="2"/>
</dbReference>
<gene>
    <name evidence="2" type="primary">yesO_2</name>
    <name evidence="2" type="ORF">CLBCK_11210</name>
</gene>
<keyword evidence="1" id="KW-0732">Signal</keyword>
<dbReference type="EMBL" id="LZZI01000014">
    <property type="protein sequence ID" value="OOM63305.1"/>
    <property type="molecule type" value="Genomic_DNA"/>
</dbReference>
<evidence type="ECO:0000256" key="1">
    <source>
        <dbReference type="SAM" id="SignalP"/>
    </source>
</evidence>
<dbReference type="PANTHER" id="PTHR43649">
    <property type="entry name" value="ARABINOSE-BINDING PROTEIN-RELATED"/>
    <property type="match status" value="1"/>
</dbReference>
<dbReference type="InterPro" id="IPR006059">
    <property type="entry name" value="SBP"/>
</dbReference>
<dbReference type="PANTHER" id="PTHR43649:SF11">
    <property type="entry name" value="ABC TRANSPORTER SUBSTRATE-BINDING PROTEIN YESO-RELATED"/>
    <property type="match status" value="1"/>
</dbReference>
<dbReference type="InterPro" id="IPR050490">
    <property type="entry name" value="Bact_solute-bd_prot1"/>
</dbReference>
<dbReference type="Proteomes" id="UP000190973">
    <property type="component" value="Unassembled WGS sequence"/>
</dbReference>